<accession>A0A1E1L6J5</accession>
<evidence type="ECO:0000313" key="2">
    <source>
        <dbReference type="Proteomes" id="UP000178912"/>
    </source>
</evidence>
<dbReference type="AlphaFoldDB" id="A0A1E1L6J5"/>
<dbReference type="Proteomes" id="UP000178912">
    <property type="component" value="Unassembled WGS sequence"/>
</dbReference>
<proteinExistence type="predicted"/>
<keyword evidence="2" id="KW-1185">Reference proteome</keyword>
<sequence length="389" mass="42745">MLTETEAGPAWHPRRIAMNLVDPGYMSAAPEIAAHWKEKDGIGDFPIGWEDGAGRPLPVGEGGLGKAGGPVWGRSLKHFGSRFNTGYRLQTRIVKNDNDKFSDPVFGKAITLELTVLSFTPDTLTCRSLNDYPKKLLTLRLLERGFQEVANEGNYYKSKYDSPSVFSCGNPIDPGFAIWISWNEAESELQGSGPIPWCGVSMQSAMFLKSPYPVLMAASVVNSTIGLISSFEGYAMTEVQWNGEFQDQVYNVTGTVEDLHAHFLSIDPSYVLPAEGKLDGAIVRRWDCCPVPGQSFGRAGASVIVQGVYYLKRINRDISIPGKSCGRISCSYNSAIYWCNQIGETLTEPSAWLGYRADVIVGQCTVLGMVCGQDFDRGGYNIVVKRERC</sequence>
<reference evidence="2" key="1">
    <citation type="submission" date="2016-03" db="EMBL/GenBank/DDBJ databases">
        <authorList>
            <person name="Guldener U."/>
        </authorList>
    </citation>
    <scope>NUCLEOTIDE SEQUENCE [LARGE SCALE GENOMIC DNA]</scope>
    <source>
        <strain evidence="2">04CH-RAC-A.6.1</strain>
    </source>
</reference>
<dbReference type="EMBL" id="FJUX01000082">
    <property type="protein sequence ID" value="CZT06115.1"/>
    <property type="molecule type" value="Genomic_DNA"/>
</dbReference>
<organism evidence="1 2">
    <name type="scientific">Rhynchosporium agropyri</name>
    <dbReference type="NCBI Taxonomy" id="914238"/>
    <lineage>
        <taxon>Eukaryota</taxon>
        <taxon>Fungi</taxon>
        <taxon>Dikarya</taxon>
        <taxon>Ascomycota</taxon>
        <taxon>Pezizomycotina</taxon>
        <taxon>Leotiomycetes</taxon>
        <taxon>Helotiales</taxon>
        <taxon>Ploettnerulaceae</taxon>
        <taxon>Rhynchosporium</taxon>
    </lineage>
</organism>
<protein>
    <submittedName>
        <fullName evidence="1">Uncharacterized protein</fullName>
    </submittedName>
</protein>
<dbReference type="OrthoDB" id="3466524at2759"/>
<evidence type="ECO:0000313" key="1">
    <source>
        <dbReference type="EMBL" id="CZT06115.1"/>
    </source>
</evidence>
<name>A0A1E1L6J5_9HELO</name>
<gene>
    <name evidence="1" type="ORF">RAG0_11943</name>
</gene>